<dbReference type="EMBL" id="JAMZIH010005318">
    <property type="protein sequence ID" value="KAJ1675414.1"/>
    <property type="molecule type" value="Genomic_DNA"/>
</dbReference>
<dbReference type="Proteomes" id="UP001145114">
    <property type="component" value="Unassembled WGS sequence"/>
</dbReference>
<accession>A0ACC1HNB0</accession>
<gene>
    <name evidence="1" type="ORF">EV182_001316</name>
</gene>
<organism evidence="1 2">
    <name type="scientific">Spiromyces aspiralis</name>
    <dbReference type="NCBI Taxonomy" id="68401"/>
    <lineage>
        <taxon>Eukaryota</taxon>
        <taxon>Fungi</taxon>
        <taxon>Fungi incertae sedis</taxon>
        <taxon>Zoopagomycota</taxon>
        <taxon>Kickxellomycotina</taxon>
        <taxon>Kickxellomycetes</taxon>
        <taxon>Kickxellales</taxon>
        <taxon>Kickxellaceae</taxon>
        <taxon>Spiromyces</taxon>
    </lineage>
</organism>
<evidence type="ECO:0000313" key="2">
    <source>
        <dbReference type="Proteomes" id="UP001145114"/>
    </source>
</evidence>
<evidence type="ECO:0000313" key="1">
    <source>
        <dbReference type="EMBL" id="KAJ1675414.1"/>
    </source>
</evidence>
<comment type="caution">
    <text evidence="1">The sequence shown here is derived from an EMBL/GenBank/DDBJ whole genome shotgun (WGS) entry which is preliminary data.</text>
</comment>
<sequence>MARLNGSRDDSRDSQHGMAFGFWRDNLRVWEEIAHKRHSISLVINEEKDPSLAVTYRYLARAALELLSNTFKPANLTAVVRAGGYAGYGIVRLDSCSCNRDGRYPQPGAHSLSLRAFTTQCYPSAYIISLRGAKQLLSVMGGLTDELAMERALADSVVNGYVRGYSLHAAESSGPRCSRRWDTPSDGAWGMLTFCPATSAHQIEKWRTGWPGYIPSLNEVLGVGL</sequence>
<reference evidence="1" key="1">
    <citation type="submission" date="2022-06" db="EMBL/GenBank/DDBJ databases">
        <title>Phylogenomic reconstructions and comparative analyses of Kickxellomycotina fungi.</title>
        <authorList>
            <person name="Reynolds N.K."/>
            <person name="Stajich J.E."/>
            <person name="Barry K."/>
            <person name="Grigoriev I.V."/>
            <person name="Crous P."/>
            <person name="Smith M.E."/>
        </authorList>
    </citation>
    <scope>NUCLEOTIDE SEQUENCE</scope>
    <source>
        <strain evidence="1">RSA 2271</strain>
    </source>
</reference>
<keyword evidence="2" id="KW-1185">Reference proteome</keyword>
<protein>
    <submittedName>
        <fullName evidence="1">Uncharacterized protein</fullName>
    </submittedName>
</protein>
<name>A0ACC1HNB0_9FUNG</name>
<proteinExistence type="predicted"/>